<keyword evidence="3" id="KW-1185">Reference proteome</keyword>
<evidence type="ECO:0000313" key="2">
    <source>
        <dbReference type="EMBL" id="QEE28488.1"/>
    </source>
</evidence>
<proteinExistence type="predicted"/>
<organism evidence="2 3">
    <name type="scientific">Terriglobus albidus</name>
    <dbReference type="NCBI Taxonomy" id="1592106"/>
    <lineage>
        <taxon>Bacteria</taxon>
        <taxon>Pseudomonadati</taxon>
        <taxon>Acidobacteriota</taxon>
        <taxon>Terriglobia</taxon>
        <taxon>Terriglobales</taxon>
        <taxon>Acidobacteriaceae</taxon>
        <taxon>Terriglobus</taxon>
    </lineage>
</organism>
<feature type="chain" id="PRO_5022963559" evidence="1">
    <location>
        <begin position="24"/>
        <end position="266"/>
    </location>
</feature>
<feature type="signal peptide" evidence="1">
    <location>
        <begin position="1"/>
        <end position="23"/>
    </location>
</feature>
<sequence length="266" mass="28655">MNGISRFLLAGSLFSLLPLVSAAQPAIHSASAEFLLAESAMPVLPDSPGFVRSAALKVPAENESTLDAADGAPVVKTNVAEKHARIIQPGQQAQPLTPGDKLIFSIHNQTRPMSPVNWVVSAGLSHLRDGRPHYGTDSGAFGERLGAAALKQGTQSILVFGVFASLFHEDPRYYRQGNSHPFMKRAVYAASRIVITRTDSGQPSINWARICGMAGSAAMTNLYYPERDTGLNPTLRSYGDSFVTGAATNELREFMADAIAMIRRKR</sequence>
<gene>
    <name evidence="2" type="ORF">FTW19_11045</name>
</gene>
<dbReference type="Proteomes" id="UP000321820">
    <property type="component" value="Chromosome"/>
</dbReference>
<dbReference type="AlphaFoldDB" id="A0A5B9E8P8"/>
<evidence type="ECO:0000313" key="3">
    <source>
        <dbReference type="Proteomes" id="UP000321820"/>
    </source>
</evidence>
<dbReference type="EMBL" id="CP042806">
    <property type="protein sequence ID" value="QEE28488.1"/>
    <property type="molecule type" value="Genomic_DNA"/>
</dbReference>
<evidence type="ECO:0000256" key="1">
    <source>
        <dbReference type="SAM" id="SignalP"/>
    </source>
</evidence>
<keyword evidence="1" id="KW-0732">Signal</keyword>
<reference evidence="2 3" key="1">
    <citation type="submission" date="2019-08" db="EMBL/GenBank/DDBJ databases">
        <title>Complete genome sequence of Terriglobus albidus strain ORNL.</title>
        <authorList>
            <person name="Podar M."/>
        </authorList>
    </citation>
    <scope>NUCLEOTIDE SEQUENCE [LARGE SCALE GENOMIC DNA]</scope>
    <source>
        <strain evidence="2 3">ORNL</strain>
    </source>
</reference>
<name>A0A5B9E8P8_9BACT</name>
<accession>A0A5B9E8P8</accession>
<protein>
    <submittedName>
        <fullName evidence="2">Uncharacterized protein</fullName>
    </submittedName>
</protein>
<dbReference type="OrthoDB" id="114100at2"/>
<dbReference type="KEGG" id="talb:FTW19_11045"/>